<gene>
    <name evidence="9" type="ORF">ENS56_08235</name>
</gene>
<evidence type="ECO:0000256" key="6">
    <source>
        <dbReference type="PIRSR" id="PIRSR028757-1"/>
    </source>
</evidence>
<dbReference type="InterPro" id="IPR040921">
    <property type="entry name" value="Peptidase_S66C"/>
</dbReference>
<feature type="active site" description="Charge relay system" evidence="6">
    <location>
        <position position="250"/>
    </location>
</feature>
<feature type="domain" description="LD-carboxypeptidase N-terminal" evidence="7">
    <location>
        <begin position="52"/>
        <end position="168"/>
    </location>
</feature>
<dbReference type="Pfam" id="PF17676">
    <property type="entry name" value="Peptidase_S66C"/>
    <property type="match status" value="1"/>
</dbReference>
<dbReference type="AlphaFoldDB" id="A0A832G2H0"/>
<dbReference type="InterPro" id="IPR040449">
    <property type="entry name" value="Peptidase_S66_N"/>
</dbReference>
<dbReference type="GO" id="GO:0008236">
    <property type="term" value="F:serine-type peptidase activity"/>
    <property type="evidence" value="ECO:0007669"/>
    <property type="project" value="UniProtKB-KW"/>
</dbReference>
<dbReference type="CDD" id="cd07025">
    <property type="entry name" value="Peptidase_S66"/>
    <property type="match status" value="1"/>
</dbReference>
<proteinExistence type="inferred from homology"/>
<comment type="caution">
    <text evidence="9">The sequence shown here is derived from an EMBL/GenBank/DDBJ whole genome shotgun (WGS) entry which is preliminary data.</text>
</comment>
<dbReference type="GO" id="GO:0006508">
    <property type="term" value="P:proteolysis"/>
    <property type="evidence" value="ECO:0007669"/>
    <property type="project" value="UniProtKB-KW"/>
</dbReference>
<organism evidence="9">
    <name type="scientific">Ignavibacterium album</name>
    <dbReference type="NCBI Taxonomy" id="591197"/>
    <lineage>
        <taxon>Bacteria</taxon>
        <taxon>Pseudomonadati</taxon>
        <taxon>Ignavibacteriota</taxon>
        <taxon>Ignavibacteria</taxon>
        <taxon>Ignavibacteriales</taxon>
        <taxon>Ignavibacteriaceae</taxon>
        <taxon>Ignavibacterium</taxon>
    </lineage>
</organism>
<dbReference type="PANTHER" id="PTHR30237">
    <property type="entry name" value="MURAMOYLTETRAPEPTIDE CARBOXYPEPTIDASE"/>
    <property type="match status" value="1"/>
</dbReference>
<evidence type="ECO:0000256" key="3">
    <source>
        <dbReference type="ARBA" id="ARBA00022670"/>
    </source>
</evidence>
<evidence type="ECO:0000256" key="4">
    <source>
        <dbReference type="ARBA" id="ARBA00022801"/>
    </source>
</evidence>
<dbReference type="InterPro" id="IPR029062">
    <property type="entry name" value="Class_I_gatase-like"/>
</dbReference>
<evidence type="ECO:0000256" key="5">
    <source>
        <dbReference type="ARBA" id="ARBA00022825"/>
    </source>
</evidence>
<evidence type="ECO:0000256" key="2">
    <source>
        <dbReference type="ARBA" id="ARBA00022645"/>
    </source>
</evidence>
<feature type="active site" description="Nucleophile" evidence="6">
    <location>
        <position position="148"/>
    </location>
</feature>
<keyword evidence="3" id="KW-0645">Protease</keyword>
<dbReference type="EMBL" id="DSVI01000010">
    <property type="protein sequence ID" value="HGT48008.1"/>
    <property type="molecule type" value="Genomic_DNA"/>
</dbReference>
<evidence type="ECO:0000313" key="9">
    <source>
        <dbReference type="EMBL" id="HGT48008.1"/>
    </source>
</evidence>
<dbReference type="Gene3D" id="3.40.50.10740">
    <property type="entry name" value="Class I glutamine amidotransferase-like"/>
    <property type="match status" value="1"/>
</dbReference>
<protein>
    <submittedName>
        <fullName evidence="9">LD-carboxypeptidase</fullName>
    </submittedName>
</protein>
<keyword evidence="2 9" id="KW-0121">Carboxypeptidase</keyword>
<dbReference type="SUPFAM" id="SSF141986">
    <property type="entry name" value="LD-carboxypeptidase A C-terminal domain-like"/>
    <property type="match status" value="1"/>
</dbReference>
<dbReference type="GO" id="GO:0004180">
    <property type="term" value="F:carboxypeptidase activity"/>
    <property type="evidence" value="ECO:0007669"/>
    <property type="project" value="UniProtKB-KW"/>
</dbReference>
<dbReference type="InterPro" id="IPR027478">
    <property type="entry name" value="LdcA_N"/>
</dbReference>
<feature type="domain" description="LD-carboxypeptidase C-terminal" evidence="8">
    <location>
        <begin position="219"/>
        <end position="339"/>
    </location>
</feature>
<evidence type="ECO:0000256" key="1">
    <source>
        <dbReference type="ARBA" id="ARBA00010233"/>
    </source>
</evidence>
<comment type="similarity">
    <text evidence="1">Belongs to the peptidase S66 family.</text>
</comment>
<sequence length="355" mass="39852">MNRKKFFKSLAAVTALSSIPFQTSKSLSFDEDYSSEKLTLIKPKRLKDGDRIALVAPGSYISENELQESVKNLSDLGFQVTFTERLTLQNGYFSGTDSQRAEDLMEMFEREDVDAIMCVRGGYGCARILPLLDYNVIKKNPKILIGYSDVTALLYGIFKKTGLITFHGPVATSTFNEFSVKNFKSVLMNPESTKKFFNANPTSDENIYGVQSLVKGQAKGRLVGGNLSIMVSLIGTKYDVDYTNKIIFIEEIGEEPYRIDRMLTQLIQANKFKNSAGIMMGIFSKCEPKEKDAAFSKSFSLMEVLKDRFSDFKIPVIYGMSFGHVKDKFTIPFGGLAELDTYEQSFTLLEPVVKL</sequence>
<dbReference type="Pfam" id="PF02016">
    <property type="entry name" value="Peptidase_S66"/>
    <property type="match status" value="1"/>
</dbReference>
<dbReference type="InterPro" id="IPR003507">
    <property type="entry name" value="S66_fam"/>
</dbReference>
<accession>A0A832G2H0</accession>
<dbReference type="PIRSF" id="PIRSF028757">
    <property type="entry name" value="LD-carboxypeptidase"/>
    <property type="match status" value="1"/>
</dbReference>
<evidence type="ECO:0000259" key="7">
    <source>
        <dbReference type="Pfam" id="PF02016"/>
    </source>
</evidence>
<dbReference type="PANTHER" id="PTHR30237:SF2">
    <property type="entry name" value="MUREIN TETRAPEPTIDE CARBOXYPEPTIDASE"/>
    <property type="match status" value="1"/>
</dbReference>
<reference evidence="9" key="1">
    <citation type="journal article" date="2020" name="mSystems">
        <title>Genome- and Community-Level Interaction Insights into Carbon Utilization and Element Cycling Functions of Hydrothermarchaeota in Hydrothermal Sediment.</title>
        <authorList>
            <person name="Zhou Z."/>
            <person name="Liu Y."/>
            <person name="Xu W."/>
            <person name="Pan J."/>
            <person name="Luo Z.H."/>
            <person name="Li M."/>
        </authorList>
    </citation>
    <scope>NUCLEOTIDE SEQUENCE [LARGE SCALE GENOMIC DNA]</scope>
    <source>
        <strain evidence="9">SpSt-500</strain>
    </source>
</reference>
<dbReference type="Gene3D" id="3.50.30.60">
    <property type="entry name" value="LD-carboxypeptidase A C-terminal domain-like"/>
    <property type="match status" value="1"/>
</dbReference>
<evidence type="ECO:0000259" key="8">
    <source>
        <dbReference type="Pfam" id="PF17676"/>
    </source>
</evidence>
<name>A0A832G2H0_9BACT</name>
<feature type="active site" description="Charge relay system" evidence="6">
    <location>
        <position position="324"/>
    </location>
</feature>
<keyword evidence="4" id="KW-0378">Hydrolase</keyword>
<dbReference type="InterPro" id="IPR027461">
    <property type="entry name" value="Carboxypeptidase_A_C_sf"/>
</dbReference>
<keyword evidence="5" id="KW-0720">Serine protease</keyword>
<dbReference type="SUPFAM" id="SSF52317">
    <property type="entry name" value="Class I glutamine amidotransferase-like"/>
    <property type="match status" value="1"/>
</dbReference>